<dbReference type="Proteomes" id="UP000789524">
    <property type="component" value="Unassembled WGS sequence"/>
</dbReference>
<evidence type="ECO:0000256" key="1">
    <source>
        <dbReference type="SAM" id="MobiDB-lite"/>
    </source>
</evidence>
<protein>
    <submittedName>
        <fullName evidence="2">(African queen) hypothetical protein</fullName>
    </submittedName>
</protein>
<dbReference type="AlphaFoldDB" id="A0A8J2QVF1"/>
<dbReference type="EMBL" id="CAKASE010000055">
    <property type="protein sequence ID" value="CAG9566056.1"/>
    <property type="molecule type" value="Genomic_DNA"/>
</dbReference>
<proteinExistence type="predicted"/>
<evidence type="ECO:0000313" key="2">
    <source>
        <dbReference type="EMBL" id="CAG9566056.1"/>
    </source>
</evidence>
<keyword evidence="3" id="KW-1185">Reference proteome</keyword>
<organism evidence="2 3">
    <name type="scientific">Danaus chrysippus</name>
    <name type="common">African queen</name>
    <dbReference type="NCBI Taxonomy" id="151541"/>
    <lineage>
        <taxon>Eukaryota</taxon>
        <taxon>Metazoa</taxon>
        <taxon>Ecdysozoa</taxon>
        <taxon>Arthropoda</taxon>
        <taxon>Hexapoda</taxon>
        <taxon>Insecta</taxon>
        <taxon>Pterygota</taxon>
        <taxon>Neoptera</taxon>
        <taxon>Endopterygota</taxon>
        <taxon>Lepidoptera</taxon>
        <taxon>Glossata</taxon>
        <taxon>Ditrysia</taxon>
        <taxon>Papilionoidea</taxon>
        <taxon>Nymphalidae</taxon>
        <taxon>Danainae</taxon>
        <taxon>Danaini</taxon>
        <taxon>Danaina</taxon>
        <taxon>Danaus</taxon>
        <taxon>Anosia</taxon>
    </lineage>
</organism>
<gene>
    <name evidence="2" type="ORF">DCHRY22_LOCUS6778</name>
</gene>
<name>A0A8J2QVF1_9NEOP</name>
<sequence length="156" mass="16865">MTTSTTPDLSLNLRGDLTDPLSDVRGRKMSNLFEQYPKIQRIYPAPLQANAGPLTQWELIFYGTETPAQESDVSTESNVVGTNPGTVWSAIPSDVNQNVIDDDLALVWHDSHAIREEGQAVEGGFKAGAEAGTVSSGCATLTHQPPHRCLDDRAES</sequence>
<evidence type="ECO:0000313" key="3">
    <source>
        <dbReference type="Proteomes" id="UP000789524"/>
    </source>
</evidence>
<comment type="caution">
    <text evidence="2">The sequence shown here is derived from an EMBL/GenBank/DDBJ whole genome shotgun (WGS) entry which is preliminary data.</text>
</comment>
<accession>A0A8J2QVF1</accession>
<reference evidence="2" key="1">
    <citation type="submission" date="2021-09" db="EMBL/GenBank/DDBJ databases">
        <authorList>
            <person name="Martin H S."/>
        </authorList>
    </citation>
    <scope>NUCLEOTIDE SEQUENCE</scope>
</reference>
<dbReference type="OrthoDB" id="300641at2759"/>
<feature type="region of interest" description="Disordered" evidence="1">
    <location>
        <begin position="137"/>
        <end position="156"/>
    </location>
</feature>